<dbReference type="Pfam" id="PF04912">
    <property type="entry name" value="Dynamitin"/>
    <property type="match status" value="1"/>
</dbReference>
<feature type="compositionally biased region" description="Basic and acidic residues" evidence="3">
    <location>
        <begin position="125"/>
        <end position="141"/>
    </location>
</feature>
<proteinExistence type="predicted"/>
<dbReference type="Proteomes" id="UP001152607">
    <property type="component" value="Unassembled WGS sequence"/>
</dbReference>
<feature type="compositionally biased region" description="Low complexity" evidence="3">
    <location>
        <begin position="151"/>
        <end position="163"/>
    </location>
</feature>
<dbReference type="EMBL" id="CAOQHR010000003">
    <property type="protein sequence ID" value="CAI6331616.1"/>
    <property type="molecule type" value="Genomic_DNA"/>
</dbReference>
<gene>
    <name evidence="4" type="ORF">PDIGIT_LOCUS4641</name>
</gene>
<feature type="compositionally biased region" description="Acidic residues" evidence="3">
    <location>
        <begin position="172"/>
        <end position="182"/>
    </location>
</feature>
<comment type="caution">
    <text evidence="4">The sequence shown here is derived from an EMBL/GenBank/DDBJ whole genome shotgun (WGS) entry which is preliminary data.</text>
</comment>
<protein>
    <recommendedName>
        <fullName evidence="6">Dynactin subunit 2</fullName>
    </recommendedName>
</protein>
<feature type="compositionally biased region" description="Low complexity" evidence="3">
    <location>
        <begin position="376"/>
        <end position="396"/>
    </location>
</feature>
<evidence type="ECO:0008006" key="6">
    <source>
        <dbReference type="Google" id="ProtNLM"/>
    </source>
</evidence>
<dbReference type="PANTHER" id="PTHR15346">
    <property type="entry name" value="DYNACTIN SUBUNIT"/>
    <property type="match status" value="1"/>
</dbReference>
<evidence type="ECO:0000313" key="5">
    <source>
        <dbReference type="Proteomes" id="UP001152607"/>
    </source>
</evidence>
<evidence type="ECO:0000256" key="2">
    <source>
        <dbReference type="ARBA" id="ARBA00022490"/>
    </source>
</evidence>
<comment type="subcellular location">
    <subcellularLocation>
        <location evidence="1">Cytoplasm</location>
    </subcellularLocation>
</comment>
<accession>A0A9W4XSW6</accession>
<dbReference type="GO" id="GO:0005737">
    <property type="term" value="C:cytoplasm"/>
    <property type="evidence" value="ECO:0007669"/>
    <property type="project" value="UniProtKB-SubCell"/>
</dbReference>
<dbReference type="GO" id="GO:0005869">
    <property type="term" value="C:dynactin complex"/>
    <property type="evidence" value="ECO:0007669"/>
    <property type="project" value="InterPro"/>
</dbReference>
<name>A0A9W4XSW6_9PLEO</name>
<organism evidence="4 5">
    <name type="scientific">Periconia digitata</name>
    <dbReference type="NCBI Taxonomy" id="1303443"/>
    <lineage>
        <taxon>Eukaryota</taxon>
        <taxon>Fungi</taxon>
        <taxon>Dikarya</taxon>
        <taxon>Ascomycota</taxon>
        <taxon>Pezizomycotina</taxon>
        <taxon>Dothideomycetes</taxon>
        <taxon>Pleosporomycetidae</taxon>
        <taxon>Pleosporales</taxon>
        <taxon>Massarineae</taxon>
        <taxon>Periconiaceae</taxon>
        <taxon>Periconia</taxon>
    </lineage>
</organism>
<dbReference type="OrthoDB" id="4977at2759"/>
<evidence type="ECO:0000313" key="4">
    <source>
        <dbReference type="EMBL" id="CAI6331616.1"/>
    </source>
</evidence>
<sequence length="515" mass="57296">MYTALIRQSPSVHTGVDAQTIVKRALVFPQINSSTGVQPSNQPPAPHPKINILKSFGTDFPLPKIMSEASKPKYDSLPGIDTAPDVYETPELAEDVSTIQASTAVSESEEEESDNAASQVRHHRLQTDQARDRFQPSRVDADNVDFSDNISGQQRRSYRTSTRTQRRRGEMIGDDSDEEEESFERKLARVHQEALELEQEHARRMQSGDKTKTEERDSKEIMEFISDKVDSIYTQRRSGDKPTRNGAEFYFSSTIQKFNNYTSFTPSPRISKAIATQPPLPGSQVQRSQLDHVLSQAGDFDTRLTQLEQSLGLNGATMPDTSSAAPLPIFTTLERIEESVGLVTDASAGTLDAATSQIRRLIDEAEHLKDLRASNHTSSYHSSGHSSPSPSSPSSPLADNTKLDETTLTHAQETKINALYGTLPSLDKLTPLLPLVLDRLRTLRLVHTSAFQVDAVLTALETRQAQQAAEIESWRTKLGEVEEFVRDAEERTERKVQQVGGWVRDVEGRVKGLEE</sequence>
<feature type="region of interest" description="Disordered" evidence="3">
    <location>
        <begin position="376"/>
        <end position="401"/>
    </location>
</feature>
<dbReference type="GO" id="GO:0007017">
    <property type="term" value="P:microtubule-based process"/>
    <property type="evidence" value="ECO:0007669"/>
    <property type="project" value="InterPro"/>
</dbReference>
<evidence type="ECO:0000256" key="3">
    <source>
        <dbReference type="SAM" id="MobiDB-lite"/>
    </source>
</evidence>
<reference evidence="4" key="1">
    <citation type="submission" date="2023-01" db="EMBL/GenBank/DDBJ databases">
        <authorList>
            <person name="Van Ghelder C."/>
            <person name="Rancurel C."/>
        </authorList>
    </citation>
    <scope>NUCLEOTIDE SEQUENCE</scope>
    <source>
        <strain evidence="4">CNCM I-4278</strain>
    </source>
</reference>
<dbReference type="InterPro" id="IPR028133">
    <property type="entry name" value="Dynamitin"/>
</dbReference>
<keyword evidence="5" id="KW-1185">Reference proteome</keyword>
<dbReference type="AlphaFoldDB" id="A0A9W4XSW6"/>
<evidence type="ECO:0000256" key="1">
    <source>
        <dbReference type="ARBA" id="ARBA00004496"/>
    </source>
</evidence>
<feature type="region of interest" description="Disordered" evidence="3">
    <location>
        <begin position="95"/>
        <end position="186"/>
    </location>
</feature>
<keyword evidence="2" id="KW-0963">Cytoplasm</keyword>